<protein>
    <recommendedName>
        <fullName evidence="5">Na(+)/H(+) exchange regulatory cofactor NHE-RF1</fullName>
    </recommendedName>
    <alternativeName>
        <fullName evidence="10">Ezrin-radixin-moesin-binding phosphoprotein 50</fullName>
    </alternativeName>
    <alternativeName>
        <fullName evidence="9">Regulatory cofactor of Na(+)/H(+) exchanger</fullName>
    </alternativeName>
    <alternativeName>
        <fullName evidence="8">Sodium-hydrogen exchanger regulatory factor 1</fullName>
    </alternativeName>
    <alternativeName>
        <fullName evidence="11">Solute carrier family 9 isoform A3 regulatory factor 1</fullName>
    </alternativeName>
</protein>
<sequence length="243" mass="26492">MSSAGVLEPGGLGGKGVDFLDDDDDDDDDEWKPELRPRLCVIKKGSNGFGFNLHSEKSRPGQYIRAIDEDSPAERSGLRPKDRIIQVNGVSVEGKQHAQVVSAIRAGGEDTVLLVVDPETDAFFKKCRVMPTADHLTGQLPEPVLNGDVEDKMNGNVSREEIRLKESKVSVSPSPSSASSSASLTTPPTETPPPEAIEPSIVEAIPELSLSLQQVKERAHQKRSKRRAPTMDWSQKNQLFSNL</sequence>
<dbReference type="STRING" id="623744.A0A553N4D9"/>
<dbReference type="GO" id="GO:0005902">
    <property type="term" value="C:microvillus"/>
    <property type="evidence" value="ECO:0007669"/>
    <property type="project" value="UniProtKB-SubCell"/>
</dbReference>
<evidence type="ECO:0000256" key="1">
    <source>
        <dbReference type="ARBA" id="ARBA00004105"/>
    </source>
</evidence>
<evidence type="ECO:0000256" key="2">
    <source>
        <dbReference type="ARBA" id="ARBA00004184"/>
    </source>
</evidence>
<dbReference type="GO" id="GO:0043495">
    <property type="term" value="F:protein-membrane adaptor activity"/>
    <property type="evidence" value="ECO:0007669"/>
    <property type="project" value="TreeGrafter"/>
</dbReference>
<dbReference type="GO" id="GO:0016324">
    <property type="term" value="C:apical plasma membrane"/>
    <property type="evidence" value="ECO:0007669"/>
    <property type="project" value="TreeGrafter"/>
</dbReference>
<feature type="domain" description="PDZ" evidence="13">
    <location>
        <begin position="39"/>
        <end position="119"/>
    </location>
</feature>
<evidence type="ECO:0000256" key="12">
    <source>
        <dbReference type="SAM" id="MobiDB-lite"/>
    </source>
</evidence>
<evidence type="ECO:0000256" key="8">
    <source>
        <dbReference type="ARBA" id="ARBA00030310"/>
    </source>
</evidence>
<dbReference type="PROSITE" id="PS50106">
    <property type="entry name" value="PDZ"/>
    <property type="match status" value="1"/>
</dbReference>
<dbReference type="PANTHER" id="PTHR14191:SF7">
    <property type="entry name" value="NA(+)_H(+) EXCHANGE REGULATORY COFACTOR NHE-RF1"/>
    <property type="match status" value="1"/>
</dbReference>
<dbReference type="GO" id="GO:0072659">
    <property type="term" value="P:protein localization to plasma membrane"/>
    <property type="evidence" value="ECO:0007669"/>
    <property type="project" value="TreeGrafter"/>
</dbReference>
<feature type="compositionally biased region" description="Acidic residues" evidence="12">
    <location>
        <begin position="19"/>
        <end position="31"/>
    </location>
</feature>
<feature type="region of interest" description="Disordered" evidence="12">
    <location>
        <begin position="160"/>
        <end position="243"/>
    </location>
</feature>
<dbReference type="InterPro" id="IPR036034">
    <property type="entry name" value="PDZ_sf"/>
</dbReference>
<evidence type="ECO:0000313" key="15">
    <source>
        <dbReference type="Proteomes" id="UP000316079"/>
    </source>
</evidence>
<keyword evidence="6" id="KW-0677">Repeat</keyword>
<gene>
    <name evidence="14" type="ORF">DNTS_014306</name>
</gene>
<evidence type="ECO:0000259" key="13">
    <source>
        <dbReference type="PROSITE" id="PS50106"/>
    </source>
</evidence>
<dbReference type="GO" id="GO:0001726">
    <property type="term" value="C:ruffle"/>
    <property type="evidence" value="ECO:0007669"/>
    <property type="project" value="UniProtKB-SubCell"/>
</dbReference>
<dbReference type="InterPro" id="IPR001478">
    <property type="entry name" value="PDZ"/>
</dbReference>
<feature type="region of interest" description="Disordered" evidence="12">
    <location>
        <begin position="1"/>
        <end position="34"/>
    </location>
</feature>
<comment type="subcellular location">
    <subcellularLocation>
        <location evidence="4">Cell projection</location>
        <location evidence="4">Filopodium</location>
    </subcellularLocation>
    <subcellularLocation>
        <location evidence="1">Cell projection</location>
        <location evidence="1">Microvillus</location>
    </subcellularLocation>
    <subcellularLocation>
        <location evidence="3">Cell projection</location>
        <location evidence="3">Ruffle</location>
    </subcellularLocation>
    <subcellularLocation>
        <location evidence="2">Endomembrane system</location>
        <topology evidence="2">Peripheral membrane protein</topology>
    </subcellularLocation>
</comment>
<dbReference type="GO" id="GO:0005102">
    <property type="term" value="F:signaling receptor binding"/>
    <property type="evidence" value="ECO:0007669"/>
    <property type="project" value="TreeGrafter"/>
</dbReference>
<feature type="compositionally biased region" description="Basic residues" evidence="12">
    <location>
        <begin position="219"/>
        <end position="228"/>
    </location>
</feature>
<reference evidence="14 15" key="1">
    <citation type="journal article" date="2019" name="Sci. Data">
        <title>Hybrid genome assembly and annotation of Danionella translucida.</title>
        <authorList>
            <person name="Kadobianskyi M."/>
            <person name="Schulze L."/>
            <person name="Schuelke M."/>
            <person name="Judkewitz B."/>
        </authorList>
    </citation>
    <scope>NUCLEOTIDE SEQUENCE [LARGE SCALE GENOMIC DNA]</scope>
    <source>
        <strain evidence="14 15">Bolton</strain>
    </source>
</reference>
<dbReference type="OrthoDB" id="10007415at2759"/>
<dbReference type="AlphaFoldDB" id="A0A553N4D9"/>
<accession>A0A553N4D9</accession>
<evidence type="ECO:0000256" key="4">
    <source>
        <dbReference type="ARBA" id="ARBA00004486"/>
    </source>
</evidence>
<dbReference type="Gene3D" id="2.30.42.10">
    <property type="match status" value="1"/>
</dbReference>
<dbReference type="PANTHER" id="PTHR14191">
    <property type="entry name" value="PDZ DOMAIN CONTAINING PROTEIN"/>
    <property type="match status" value="1"/>
</dbReference>
<dbReference type="InterPro" id="IPR051067">
    <property type="entry name" value="NHER"/>
</dbReference>
<organism evidence="14 15">
    <name type="scientific">Danionella cerebrum</name>
    <dbReference type="NCBI Taxonomy" id="2873325"/>
    <lineage>
        <taxon>Eukaryota</taxon>
        <taxon>Metazoa</taxon>
        <taxon>Chordata</taxon>
        <taxon>Craniata</taxon>
        <taxon>Vertebrata</taxon>
        <taxon>Euteleostomi</taxon>
        <taxon>Actinopterygii</taxon>
        <taxon>Neopterygii</taxon>
        <taxon>Teleostei</taxon>
        <taxon>Ostariophysi</taxon>
        <taxon>Cypriniformes</taxon>
        <taxon>Danionidae</taxon>
        <taxon>Danioninae</taxon>
        <taxon>Danionella</taxon>
    </lineage>
</organism>
<dbReference type="Proteomes" id="UP000316079">
    <property type="component" value="Unassembled WGS sequence"/>
</dbReference>
<dbReference type="Pfam" id="PF00595">
    <property type="entry name" value="PDZ"/>
    <property type="match status" value="1"/>
</dbReference>
<dbReference type="EMBL" id="SRMA01027062">
    <property type="protein sequence ID" value="TRY60292.1"/>
    <property type="molecule type" value="Genomic_DNA"/>
</dbReference>
<evidence type="ECO:0000313" key="14">
    <source>
        <dbReference type="EMBL" id="TRY60292.1"/>
    </source>
</evidence>
<evidence type="ECO:0000256" key="6">
    <source>
        <dbReference type="ARBA" id="ARBA00022737"/>
    </source>
</evidence>
<evidence type="ECO:0000256" key="3">
    <source>
        <dbReference type="ARBA" id="ARBA00004466"/>
    </source>
</evidence>
<dbReference type="CDD" id="cd06768">
    <property type="entry name" value="PDZ_NHERF-like"/>
    <property type="match status" value="1"/>
</dbReference>
<feature type="compositionally biased region" description="Low complexity" evidence="12">
    <location>
        <begin position="169"/>
        <end position="188"/>
    </location>
</feature>
<dbReference type="FunFam" id="2.30.42.10:FF:000068">
    <property type="entry name" value="Na(+)/H(+) exchange regulatory cofactor NHE-RF"/>
    <property type="match status" value="1"/>
</dbReference>
<keyword evidence="15" id="KW-1185">Reference proteome</keyword>
<proteinExistence type="predicted"/>
<dbReference type="GO" id="GO:0030175">
    <property type="term" value="C:filopodium"/>
    <property type="evidence" value="ECO:0007669"/>
    <property type="project" value="UniProtKB-SubCell"/>
</dbReference>
<dbReference type="SMART" id="SM00228">
    <property type="entry name" value="PDZ"/>
    <property type="match status" value="1"/>
</dbReference>
<evidence type="ECO:0000256" key="7">
    <source>
        <dbReference type="ARBA" id="ARBA00023136"/>
    </source>
</evidence>
<dbReference type="Pfam" id="PF09007">
    <property type="entry name" value="EBP50_C"/>
    <property type="match status" value="1"/>
</dbReference>
<dbReference type="SUPFAM" id="SSF50156">
    <property type="entry name" value="PDZ domain-like"/>
    <property type="match status" value="1"/>
</dbReference>
<dbReference type="InterPro" id="IPR015098">
    <property type="entry name" value="EBP50_C"/>
</dbReference>
<evidence type="ECO:0000256" key="9">
    <source>
        <dbReference type="ARBA" id="ARBA00032825"/>
    </source>
</evidence>
<comment type="caution">
    <text evidence="14">The sequence shown here is derived from an EMBL/GenBank/DDBJ whole genome shotgun (WGS) entry which is preliminary data.</text>
</comment>
<evidence type="ECO:0000256" key="11">
    <source>
        <dbReference type="ARBA" id="ARBA00033293"/>
    </source>
</evidence>
<name>A0A553N4D9_9TELE</name>
<keyword evidence="7" id="KW-0472">Membrane</keyword>
<evidence type="ECO:0000256" key="5">
    <source>
        <dbReference type="ARBA" id="ARBA00016876"/>
    </source>
</evidence>
<evidence type="ECO:0000256" key="10">
    <source>
        <dbReference type="ARBA" id="ARBA00032844"/>
    </source>
</evidence>
<feature type="compositionally biased region" description="Polar residues" evidence="12">
    <location>
        <begin position="232"/>
        <end position="243"/>
    </location>
</feature>
<dbReference type="GO" id="GO:0012505">
    <property type="term" value="C:endomembrane system"/>
    <property type="evidence" value="ECO:0007669"/>
    <property type="project" value="UniProtKB-SubCell"/>
</dbReference>